<dbReference type="FunFam" id="2.60.260.20:FF:000003">
    <property type="entry name" value="DnaJ subfamily A member 2"/>
    <property type="match status" value="1"/>
</dbReference>
<evidence type="ECO:0000256" key="3">
    <source>
        <dbReference type="ARBA" id="ARBA00022737"/>
    </source>
</evidence>
<keyword evidence="7" id="KW-0143">Chaperone</keyword>
<dbReference type="Pfam" id="PF01556">
    <property type="entry name" value="DnaJ_C"/>
    <property type="match status" value="1"/>
</dbReference>
<organism evidence="13 14">
    <name type="scientific">Colletotrichum tabaci</name>
    <dbReference type="NCBI Taxonomy" id="1209068"/>
    <lineage>
        <taxon>Eukaryota</taxon>
        <taxon>Fungi</taxon>
        <taxon>Dikarya</taxon>
        <taxon>Ascomycota</taxon>
        <taxon>Pezizomycotina</taxon>
        <taxon>Sordariomycetes</taxon>
        <taxon>Hypocreomycetidae</taxon>
        <taxon>Glomerellales</taxon>
        <taxon>Glomerellaceae</taxon>
        <taxon>Colletotrichum</taxon>
        <taxon>Colletotrichum destructivum species complex</taxon>
    </lineage>
</organism>
<reference evidence="13 14" key="1">
    <citation type="submission" date="2023-04" db="EMBL/GenBank/DDBJ databases">
        <title>Colletotrichum tabacum stain YC1 causing leaf anthracnose on Nicotiana tabacum(L.) cv.</title>
        <authorList>
            <person name="Ji Z."/>
            <person name="Wang M."/>
            <person name="Zhang J."/>
            <person name="Wang N."/>
            <person name="Zhou Z."/>
        </authorList>
    </citation>
    <scope>NUCLEOTIDE SEQUENCE [LARGE SCALE GENOMIC DNA]</scope>
    <source>
        <strain evidence="13 14">YC1</strain>
    </source>
</reference>
<keyword evidence="8" id="KW-0687">Ribonucleoprotein</keyword>
<evidence type="ECO:0000256" key="10">
    <source>
        <dbReference type="SAM" id="MobiDB-lite"/>
    </source>
</evidence>
<dbReference type="SUPFAM" id="SSF46565">
    <property type="entry name" value="Chaperone J-domain"/>
    <property type="match status" value="1"/>
</dbReference>
<dbReference type="CDD" id="cd06257">
    <property type="entry name" value="DnaJ"/>
    <property type="match status" value="1"/>
</dbReference>
<dbReference type="InterPro" id="IPR002939">
    <property type="entry name" value="DnaJ_C"/>
</dbReference>
<keyword evidence="14" id="KW-1185">Reference proteome</keyword>
<dbReference type="InterPro" id="IPR036410">
    <property type="entry name" value="HSP_DnaJ_Cys-rich_dom_sf"/>
</dbReference>
<feature type="domain" description="J" evidence="11">
    <location>
        <begin position="19"/>
        <end position="86"/>
    </location>
</feature>
<evidence type="ECO:0000313" key="13">
    <source>
        <dbReference type="EMBL" id="KAK6207776.1"/>
    </source>
</evidence>
<dbReference type="InterPro" id="IPR012724">
    <property type="entry name" value="DnaJ"/>
</dbReference>
<dbReference type="PROSITE" id="PS51188">
    <property type="entry name" value="ZF_CR"/>
    <property type="match status" value="1"/>
</dbReference>
<dbReference type="SUPFAM" id="SSF57938">
    <property type="entry name" value="DnaJ/Hsp40 cysteine-rich domain"/>
    <property type="match status" value="1"/>
</dbReference>
<evidence type="ECO:0000256" key="2">
    <source>
        <dbReference type="ARBA" id="ARBA00022723"/>
    </source>
</evidence>
<dbReference type="InterPro" id="IPR018263">
    <property type="entry name" value="Ribosomal_eL32_CS"/>
</dbReference>
<feature type="domain" description="CR-type" evidence="12">
    <location>
        <begin position="152"/>
        <end position="237"/>
    </location>
</feature>
<evidence type="ECO:0000256" key="7">
    <source>
        <dbReference type="ARBA" id="ARBA00023186"/>
    </source>
</evidence>
<dbReference type="GO" id="GO:0051082">
    <property type="term" value="F:unfolded protein binding"/>
    <property type="evidence" value="ECO:0007669"/>
    <property type="project" value="InterPro"/>
</dbReference>
<comment type="similarity">
    <text evidence="1">Belongs to the eukaryotic ribosomal protein eL32 family.</text>
</comment>
<feature type="region of interest" description="Disordered" evidence="10">
    <location>
        <begin position="117"/>
        <end position="140"/>
    </location>
</feature>
<evidence type="ECO:0000313" key="14">
    <source>
        <dbReference type="Proteomes" id="UP001327957"/>
    </source>
</evidence>
<dbReference type="GO" id="GO:0006457">
    <property type="term" value="P:protein folding"/>
    <property type="evidence" value="ECO:0007669"/>
    <property type="project" value="InterPro"/>
</dbReference>
<evidence type="ECO:0000259" key="11">
    <source>
        <dbReference type="PROSITE" id="PS50076"/>
    </source>
</evidence>
<feature type="compositionally biased region" description="Gly residues" evidence="10">
    <location>
        <begin position="117"/>
        <end position="129"/>
    </location>
</feature>
<dbReference type="GO" id="GO:0003735">
    <property type="term" value="F:structural constituent of ribosome"/>
    <property type="evidence" value="ECO:0007669"/>
    <property type="project" value="InterPro"/>
</dbReference>
<evidence type="ECO:0000256" key="9">
    <source>
        <dbReference type="PROSITE-ProRule" id="PRU00546"/>
    </source>
</evidence>
<dbReference type="CDD" id="cd10719">
    <property type="entry name" value="DnaJ_zf"/>
    <property type="match status" value="1"/>
</dbReference>
<name>A0AAV9SVB9_9PEZI</name>
<protein>
    <submittedName>
        <fullName evidence="13">DnaJ domain-containing protein</fullName>
    </submittedName>
</protein>
<evidence type="ECO:0000256" key="4">
    <source>
        <dbReference type="ARBA" id="ARBA00022771"/>
    </source>
</evidence>
<dbReference type="Gene3D" id="2.60.260.20">
    <property type="entry name" value="Urease metallochaperone UreE, N-terminal domain"/>
    <property type="match status" value="2"/>
</dbReference>
<dbReference type="HAMAP" id="MF_01152">
    <property type="entry name" value="DnaJ"/>
    <property type="match status" value="1"/>
</dbReference>
<dbReference type="Pfam" id="PF01655">
    <property type="entry name" value="Ribosomal_L32e"/>
    <property type="match status" value="1"/>
</dbReference>
<keyword evidence="4 9" id="KW-0863">Zinc-finger</keyword>
<accession>A0AAV9SVB9</accession>
<dbReference type="SUPFAM" id="SSF49493">
    <property type="entry name" value="HSP40/DnaJ peptide-binding domain"/>
    <property type="match status" value="2"/>
</dbReference>
<gene>
    <name evidence="13" type="ORF">QIS74_12857</name>
</gene>
<evidence type="ECO:0000256" key="5">
    <source>
        <dbReference type="ARBA" id="ARBA00022833"/>
    </source>
</evidence>
<dbReference type="PROSITE" id="PS00580">
    <property type="entry name" value="RIBOSOMAL_L32E"/>
    <property type="match status" value="1"/>
</dbReference>
<dbReference type="Pfam" id="PF00226">
    <property type="entry name" value="DnaJ"/>
    <property type="match status" value="1"/>
</dbReference>
<dbReference type="GO" id="GO:0006412">
    <property type="term" value="P:translation"/>
    <property type="evidence" value="ECO:0007669"/>
    <property type="project" value="InterPro"/>
</dbReference>
<dbReference type="GO" id="GO:0005524">
    <property type="term" value="F:ATP binding"/>
    <property type="evidence" value="ECO:0007669"/>
    <property type="project" value="InterPro"/>
</dbReference>
<keyword evidence="3" id="KW-0677">Repeat</keyword>
<evidence type="ECO:0000259" key="12">
    <source>
        <dbReference type="PROSITE" id="PS51188"/>
    </source>
</evidence>
<dbReference type="InterPro" id="IPR036869">
    <property type="entry name" value="J_dom_sf"/>
</dbReference>
<dbReference type="Pfam" id="PF00684">
    <property type="entry name" value="DnaJ_CXXCXGXG"/>
    <property type="match status" value="1"/>
</dbReference>
<keyword evidence="6" id="KW-0689">Ribosomal protein</keyword>
<dbReference type="GO" id="GO:0009408">
    <property type="term" value="P:response to heat"/>
    <property type="evidence" value="ECO:0007669"/>
    <property type="project" value="InterPro"/>
</dbReference>
<comment type="caution">
    <text evidence="13">The sequence shown here is derived from an EMBL/GenBank/DDBJ whole genome shotgun (WGS) entry which is preliminary data.</text>
</comment>
<dbReference type="PROSITE" id="PS50076">
    <property type="entry name" value="DNAJ_2"/>
    <property type="match status" value="1"/>
</dbReference>
<dbReference type="Gene3D" id="1.10.287.110">
    <property type="entry name" value="DnaJ domain"/>
    <property type="match status" value="1"/>
</dbReference>
<dbReference type="Proteomes" id="UP001327957">
    <property type="component" value="Unassembled WGS sequence"/>
</dbReference>
<dbReference type="InterPro" id="IPR001305">
    <property type="entry name" value="HSP_DnaJ_Cys-rich_dom"/>
</dbReference>
<dbReference type="InterPro" id="IPR044713">
    <property type="entry name" value="DNJA1/2-like"/>
</dbReference>
<evidence type="ECO:0000256" key="6">
    <source>
        <dbReference type="ARBA" id="ARBA00022980"/>
    </source>
</evidence>
<dbReference type="GO" id="GO:0005840">
    <property type="term" value="C:ribosome"/>
    <property type="evidence" value="ECO:0007669"/>
    <property type="project" value="UniProtKB-KW"/>
</dbReference>
<evidence type="ECO:0000256" key="1">
    <source>
        <dbReference type="ARBA" id="ARBA00008431"/>
    </source>
</evidence>
<dbReference type="InterPro" id="IPR036351">
    <property type="entry name" value="Ribosomal_eL32_sf"/>
</dbReference>
<dbReference type="SMART" id="SM00271">
    <property type="entry name" value="DnaJ"/>
    <property type="match status" value="1"/>
</dbReference>
<dbReference type="PROSITE" id="PS00636">
    <property type="entry name" value="DNAJ_1"/>
    <property type="match status" value="1"/>
</dbReference>
<dbReference type="CDD" id="cd10747">
    <property type="entry name" value="DnaJ_C"/>
    <property type="match status" value="1"/>
</dbReference>
<feature type="zinc finger region" description="CR-type" evidence="9">
    <location>
        <begin position="152"/>
        <end position="237"/>
    </location>
</feature>
<dbReference type="Gene3D" id="2.10.230.10">
    <property type="entry name" value="Heat shock protein DnaJ, cysteine-rich domain"/>
    <property type="match status" value="1"/>
</dbReference>
<dbReference type="FunFam" id="2.10.230.10:FF:000001">
    <property type="entry name" value="DnaJ subfamily A member 2"/>
    <property type="match status" value="1"/>
</dbReference>
<keyword evidence="5 9" id="KW-0862">Zinc</keyword>
<dbReference type="GO" id="GO:0030544">
    <property type="term" value="F:Hsp70 protein binding"/>
    <property type="evidence" value="ECO:0007669"/>
    <property type="project" value="InterPro"/>
</dbReference>
<dbReference type="SUPFAM" id="SSF52042">
    <property type="entry name" value="Ribosomal protein L32e"/>
    <property type="match status" value="1"/>
</dbReference>
<feature type="region of interest" description="Disordered" evidence="10">
    <location>
        <begin position="402"/>
        <end position="422"/>
    </location>
</feature>
<dbReference type="InterPro" id="IPR008971">
    <property type="entry name" value="HSP40/DnaJ_pept-bd"/>
</dbReference>
<proteinExistence type="inferred from homology"/>
<dbReference type="InterPro" id="IPR001515">
    <property type="entry name" value="Ribosomal_eL32"/>
</dbReference>
<dbReference type="InterPro" id="IPR001623">
    <property type="entry name" value="DnaJ_domain"/>
</dbReference>
<dbReference type="GO" id="GO:1990904">
    <property type="term" value="C:ribonucleoprotein complex"/>
    <property type="evidence" value="ECO:0007669"/>
    <property type="project" value="UniProtKB-KW"/>
</dbReference>
<dbReference type="GO" id="GO:0008270">
    <property type="term" value="F:zinc ion binding"/>
    <property type="evidence" value="ECO:0007669"/>
    <property type="project" value="UniProtKB-KW"/>
</dbReference>
<keyword evidence="2 9" id="KW-0479">Metal-binding</keyword>
<dbReference type="PANTHER" id="PTHR43888">
    <property type="entry name" value="DNAJ-LIKE-2, ISOFORM A-RELATED"/>
    <property type="match status" value="1"/>
</dbReference>
<dbReference type="InterPro" id="IPR018253">
    <property type="entry name" value="DnaJ_domain_CS"/>
</dbReference>
<dbReference type="PRINTS" id="PR00625">
    <property type="entry name" value="JDOMAIN"/>
</dbReference>
<dbReference type="SMART" id="SM01393">
    <property type="entry name" value="Ribosomal_L32e"/>
    <property type="match status" value="1"/>
</dbReference>
<sequence>MDSGGPSAGPDMSGEEDIDLYELLGIDKDASQDQIKKAYRKAALLHHPDKVPEDRREESEAKFKAVSQAYEILKDEDKRHLYDTHGMAAFDPSRGGPGGPGGVEVDLNDILSQMFGMGMGGPGGPGGGPRRPRRGPDEDQPYKVTLEELYKGKTVKFSANKQVVCGSCKGSGAKANVKPQPCEKCRGAGMAEAFRQVGPGMVRKETVICDRCEGSGNFYKEKDRCKKCKGKRTTSETKVLEIYIPRGSQNGERIVLEGEADQFPDQTPGDIVFHLAEEPHDDFTRIGNDLSAELNVTLAEALGGFSRTVLTHLDGRGIHIERLRGQILRPGDILKVPGEGMPHKRGESKGDLYLIVNVEFPEDGWLKDEKDYEVLNKLLPPPPPPIEAEEVDDVDYEEVDSLDSMGANSNDPRFGGEWEDEDEDDGTAVKMVAAKKHVPIVKKRTKLFNRHQSDRFMRVDRSWRKPKGIDNRVRRRFRGNTAMPSIGFGSNKKTKYMMPSGHKAFLVSNVNDVNLLLMHNRTYAAEIAHNVSSRKRIDIISRAKQLGVKVTNPKAKVTTEV</sequence>
<dbReference type="CDD" id="cd00513">
    <property type="entry name" value="Ribosomal_L32_L32e"/>
    <property type="match status" value="1"/>
</dbReference>
<dbReference type="AlphaFoldDB" id="A0AAV9SVB9"/>
<dbReference type="EMBL" id="JASAOK010000053">
    <property type="protein sequence ID" value="KAK6207776.1"/>
    <property type="molecule type" value="Genomic_DNA"/>
</dbReference>
<evidence type="ECO:0000256" key="8">
    <source>
        <dbReference type="ARBA" id="ARBA00023274"/>
    </source>
</evidence>